<sequence length="156" mass="17388">MMSSEQQILNLIGKYTHYVDQADFEKVGELFINGKIISPGSSMEGKEGVASQLKKNLQVYPDGTLRTAHVTTNIVLDIQEEKNEATAVSYLTIFQQDKERGLALQPIAVGRYHDVFKQTNDTWHFSVRELIITLAGDLSHHAMPGSIDPETIENNG</sequence>
<evidence type="ECO:0000259" key="1">
    <source>
        <dbReference type="Pfam" id="PF13577"/>
    </source>
</evidence>
<evidence type="ECO:0000313" key="2">
    <source>
        <dbReference type="EMBL" id="MFD2068846.1"/>
    </source>
</evidence>
<feature type="domain" description="SnoaL-like" evidence="1">
    <location>
        <begin position="3"/>
        <end position="128"/>
    </location>
</feature>
<dbReference type="SUPFAM" id="SSF54427">
    <property type="entry name" value="NTF2-like"/>
    <property type="match status" value="1"/>
</dbReference>
<keyword evidence="3" id="KW-1185">Reference proteome</keyword>
<dbReference type="Pfam" id="PF13577">
    <property type="entry name" value="SnoaL_4"/>
    <property type="match status" value="1"/>
</dbReference>
<gene>
    <name evidence="2" type="ORF">ACFSKU_18290</name>
</gene>
<name>A0ABW4X2L8_9BACT</name>
<evidence type="ECO:0000313" key="3">
    <source>
        <dbReference type="Proteomes" id="UP001597369"/>
    </source>
</evidence>
<comment type="caution">
    <text evidence="2">The sequence shown here is derived from an EMBL/GenBank/DDBJ whole genome shotgun (WGS) entry which is preliminary data.</text>
</comment>
<dbReference type="InterPro" id="IPR032710">
    <property type="entry name" value="NTF2-like_dom_sf"/>
</dbReference>
<dbReference type="EMBL" id="JBHUHV010000057">
    <property type="protein sequence ID" value="MFD2068846.1"/>
    <property type="molecule type" value="Genomic_DNA"/>
</dbReference>
<dbReference type="Proteomes" id="UP001597369">
    <property type="component" value="Unassembled WGS sequence"/>
</dbReference>
<reference evidence="3" key="1">
    <citation type="journal article" date="2019" name="Int. J. Syst. Evol. Microbiol.">
        <title>The Global Catalogue of Microorganisms (GCM) 10K type strain sequencing project: providing services to taxonomists for standard genome sequencing and annotation.</title>
        <authorList>
            <consortium name="The Broad Institute Genomics Platform"/>
            <consortium name="The Broad Institute Genome Sequencing Center for Infectious Disease"/>
            <person name="Wu L."/>
            <person name="Ma J."/>
        </authorList>
    </citation>
    <scope>NUCLEOTIDE SEQUENCE [LARGE SCALE GENOMIC DNA]</scope>
    <source>
        <strain evidence="3">JCM 16545</strain>
    </source>
</reference>
<protein>
    <submittedName>
        <fullName evidence="2">Nuclear transport factor 2 family protein</fullName>
    </submittedName>
</protein>
<proteinExistence type="predicted"/>
<accession>A0ABW4X2L8</accession>
<dbReference type="RefSeq" id="WP_229962808.1">
    <property type="nucleotide sequence ID" value="NZ_JAJJWI010000034.1"/>
</dbReference>
<dbReference type="Gene3D" id="3.10.450.50">
    <property type="match status" value="1"/>
</dbReference>
<organism evidence="2 3">
    <name type="scientific">Pontibacter silvestris</name>
    <dbReference type="NCBI Taxonomy" id="2305183"/>
    <lineage>
        <taxon>Bacteria</taxon>
        <taxon>Pseudomonadati</taxon>
        <taxon>Bacteroidota</taxon>
        <taxon>Cytophagia</taxon>
        <taxon>Cytophagales</taxon>
        <taxon>Hymenobacteraceae</taxon>
        <taxon>Pontibacter</taxon>
    </lineage>
</organism>
<dbReference type="InterPro" id="IPR037401">
    <property type="entry name" value="SnoaL-like"/>
</dbReference>